<evidence type="ECO:0000313" key="2">
    <source>
        <dbReference type="Proteomes" id="UP001500307"/>
    </source>
</evidence>
<organism evidence="1 2">
    <name type="scientific">Micromonospora coerulea</name>
    <dbReference type="NCBI Taxonomy" id="47856"/>
    <lineage>
        <taxon>Bacteria</taxon>
        <taxon>Bacillati</taxon>
        <taxon>Actinomycetota</taxon>
        <taxon>Actinomycetes</taxon>
        <taxon>Micromonosporales</taxon>
        <taxon>Micromonosporaceae</taxon>
        <taxon>Micromonospora</taxon>
    </lineage>
</organism>
<proteinExistence type="predicted"/>
<dbReference type="EMBL" id="BAABGU010000010">
    <property type="protein sequence ID" value="GAA4568483.1"/>
    <property type="molecule type" value="Genomic_DNA"/>
</dbReference>
<keyword evidence="2" id="KW-1185">Reference proteome</keyword>
<reference evidence="2" key="1">
    <citation type="journal article" date="2019" name="Int. J. Syst. Evol. Microbiol.">
        <title>The Global Catalogue of Microorganisms (GCM) 10K type strain sequencing project: providing services to taxonomists for standard genome sequencing and annotation.</title>
        <authorList>
            <consortium name="The Broad Institute Genomics Platform"/>
            <consortium name="The Broad Institute Genome Sequencing Center for Infectious Disease"/>
            <person name="Wu L."/>
            <person name="Ma J."/>
        </authorList>
    </citation>
    <scope>NUCLEOTIDE SEQUENCE [LARGE SCALE GENOMIC DNA]</scope>
    <source>
        <strain evidence="2">JCM 3175</strain>
    </source>
</reference>
<comment type="caution">
    <text evidence="1">The sequence shown here is derived from an EMBL/GenBank/DDBJ whole genome shotgun (WGS) entry which is preliminary data.</text>
</comment>
<gene>
    <name evidence="1" type="ORF">GCM10023176_22980</name>
</gene>
<evidence type="ECO:0000313" key="1">
    <source>
        <dbReference type="EMBL" id="GAA4568483.1"/>
    </source>
</evidence>
<protein>
    <submittedName>
        <fullName evidence="1">Uncharacterized protein</fullName>
    </submittedName>
</protein>
<name>A0ABP8SIA3_9ACTN</name>
<sequence length="61" mass="6563">MSLAGKTGQGSESFGTVNPLQRLPYLKGAGPTRVRWAAPIGRYTQAVDNLWMTTGQPSGWV</sequence>
<accession>A0ABP8SIA3</accession>
<dbReference type="Proteomes" id="UP001500307">
    <property type="component" value="Unassembled WGS sequence"/>
</dbReference>